<evidence type="ECO:0000313" key="19">
    <source>
        <dbReference type="Proteomes" id="UP000199331"/>
    </source>
</evidence>
<evidence type="ECO:0000259" key="17">
    <source>
        <dbReference type="PROSITE" id="PS51918"/>
    </source>
</evidence>
<evidence type="ECO:0000256" key="7">
    <source>
        <dbReference type="ARBA" id="ARBA00022691"/>
    </source>
</evidence>
<proteinExistence type="inferred from homology"/>
<dbReference type="PIRSF" id="PIRSF000167">
    <property type="entry name" value="HemN"/>
    <property type="match status" value="1"/>
</dbReference>
<dbReference type="InterPro" id="IPR007197">
    <property type="entry name" value="rSAM"/>
</dbReference>
<dbReference type="UniPathway" id="UPA00251">
    <property type="reaction ID" value="UER00323"/>
</dbReference>
<feature type="binding site" evidence="15">
    <location>
        <begin position="59"/>
        <end position="61"/>
    </location>
    <ligand>
        <name>S-adenosyl-L-methionine</name>
        <dbReference type="ChEBI" id="CHEBI:59789"/>
        <label>2</label>
    </ligand>
</feature>
<evidence type="ECO:0000256" key="4">
    <source>
        <dbReference type="ARBA" id="ARBA00011245"/>
    </source>
</evidence>
<evidence type="ECO:0000256" key="15">
    <source>
        <dbReference type="PIRSR" id="PIRSR000167-1"/>
    </source>
</evidence>
<comment type="pathway">
    <text evidence="2 14">Porphyrin-containing compound metabolism; protoporphyrin-IX biosynthesis; protoporphyrinogen-IX from coproporphyrinogen-III (AdoMet route): step 1/1.</text>
</comment>
<evidence type="ECO:0000256" key="1">
    <source>
        <dbReference type="ARBA" id="ARBA00004496"/>
    </source>
</evidence>
<evidence type="ECO:0000256" key="6">
    <source>
        <dbReference type="ARBA" id="ARBA00022490"/>
    </source>
</evidence>
<dbReference type="Pfam" id="PF04055">
    <property type="entry name" value="Radical_SAM"/>
    <property type="match status" value="1"/>
</dbReference>
<dbReference type="PANTHER" id="PTHR13932">
    <property type="entry name" value="COPROPORPHYRINIGEN III OXIDASE"/>
    <property type="match status" value="1"/>
</dbReference>
<dbReference type="InterPro" id="IPR034505">
    <property type="entry name" value="Coproporphyrinogen-III_oxidase"/>
</dbReference>
<dbReference type="Gene3D" id="1.10.10.920">
    <property type="match status" value="1"/>
</dbReference>
<evidence type="ECO:0000256" key="9">
    <source>
        <dbReference type="ARBA" id="ARBA00023002"/>
    </source>
</evidence>
<evidence type="ECO:0000256" key="11">
    <source>
        <dbReference type="ARBA" id="ARBA00023014"/>
    </source>
</evidence>
<dbReference type="Gene3D" id="3.20.20.70">
    <property type="entry name" value="Aldolase class I"/>
    <property type="match status" value="1"/>
</dbReference>
<dbReference type="SFLD" id="SFLDG01082">
    <property type="entry name" value="B12-binding_domain_containing"/>
    <property type="match status" value="1"/>
</dbReference>
<dbReference type="SFLD" id="SFLDS00029">
    <property type="entry name" value="Radical_SAM"/>
    <property type="match status" value="1"/>
</dbReference>
<dbReference type="InterPro" id="IPR006638">
    <property type="entry name" value="Elp3/MiaA/NifB-like_rSAM"/>
</dbReference>
<keyword evidence="12 14" id="KW-0627">Porphyrin biosynthesis</keyword>
<organism evidence="18 19">
    <name type="scientific">Qipengyuania nanhaisediminis</name>
    <dbReference type="NCBI Taxonomy" id="604088"/>
    <lineage>
        <taxon>Bacteria</taxon>
        <taxon>Pseudomonadati</taxon>
        <taxon>Pseudomonadota</taxon>
        <taxon>Alphaproteobacteria</taxon>
        <taxon>Sphingomonadales</taxon>
        <taxon>Erythrobacteraceae</taxon>
        <taxon>Qipengyuania</taxon>
    </lineage>
</organism>
<dbReference type="EMBL" id="FOWZ01000003">
    <property type="protein sequence ID" value="SFP20948.1"/>
    <property type="molecule type" value="Genomic_DNA"/>
</dbReference>
<dbReference type="GO" id="GO:0006782">
    <property type="term" value="P:protoporphyrinogen IX biosynthetic process"/>
    <property type="evidence" value="ECO:0007669"/>
    <property type="project" value="UniProtKB-UniPathway"/>
</dbReference>
<feature type="binding site" evidence="15">
    <location>
        <position position="47"/>
    </location>
    <ligand>
        <name>S-adenosyl-L-methionine</name>
        <dbReference type="ChEBI" id="CHEBI:59789"/>
        <label>1</label>
    </ligand>
</feature>
<feature type="domain" description="Radical SAM core" evidence="17">
    <location>
        <begin position="38"/>
        <end position="279"/>
    </location>
</feature>
<feature type="binding site" evidence="15">
    <location>
        <position position="175"/>
    </location>
    <ligand>
        <name>S-adenosyl-L-methionine</name>
        <dbReference type="ChEBI" id="CHEBI:59789"/>
        <label>2</label>
    </ligand>
</feature>
<dbReference type="PROSITE" id="PS51918">
    <property type="entry name" value="RADICAL_SAM"/>
    <property type="match status" value="1"/>
</dbReference>
<accession>A0A1I5NGK9</accession>
<feature type="binding site" evidence="15">
    <location>
        <position position="104"/>
    </location>
    <ligand>
        <name>S-adenosyl-L-methionine</name>
        <dbReference type="ChEBI" id="CHEBI:59789"/>
        <label>1</label>
    </ligand>
</feature>
<evidence type="ECO:0000256" key="8">
    <source>
        <dbReference type="ARBA" id="ARBA00022723"/>
    </source>
</evidence>
<keyword evidence="6 14" id="KW-0963">Cytoplasm</keyword>
<dbReference type="InterPro" id="IPR013785">
    <property type="entry name" value="Aldolase_TIM"/>
</dbReference>
<dbReference type="InterPro" id="IPR004558">
    <property type="entry name" value="Coprogen_oxidase_HemN"/>
</dbReference>
<dbReference type="STRING" id="604088.SAMN04488060_1842"/>
<dbReference type="InterPro" id="IPR058240">
    <property type="entry name" value="rSAM_sf"/>
</dbReference>
<comment type="similarity">
    <text evidence="3 14">Belongs to the anaerobic coproporphyrinogen-III oxidase family.</text>
</comment>
<evidence type="ECO:0000256" key="14">
    <source>
        <dbReference type="PIRNR" id="PIRNR000167"/>
    </source>
</evidence>
<feature type="binding site" evidence="15">
    <location>
        <position position="163"/>
    </location>
    <ligand>
        <name>S-adenosyl-L-methionine</name>
        <dbReference type="ChEBI" id="CHEBI:59789"/>
        <label>2</label>
    </ligand>
</feature>
<keyword evidence="7 14" id="KW-0949">S-adenosyl-L-methionine</keyword>
<protein>
    <recommendedName>
        <fullName evidence="14">Coproporphyrinogen-III oxidase</fullName>
        <ecNumber evidence="14">1.3.98.3</ecNumber>
    </recommendedName>
</protein>
<keyword evidence="11 14" id="KW-0411">Iron-sulfur</keyword>
<dbReference type="SFLD" id="SFLDG01065">
    <property type="entry name" value="anaerobic_coproporphyrinogen-I"/>
    <property type="match status" value="1"/>
</dbReference>
<dbReference type="AlphaFoldDB" id="A0A1I5NGK9"/>
<feature type="binding site" evidence="16">
    <location>
        <position position="60"/>
    </location>
    <ligand>
        <name>[4Fe-4S] cluster</name>
        <dbReference type="ChEBI" id="CHEBI:49883"/>
        <note>4Fe-4S-S-AdoMet</note>
    </ligand>
</feature>
<keyword evidence="9 14" id="KW-0560">Oxidoreductase</keyword>
<evidence type="ECO:0000256" key="3">
    <source>
        <dbReference type="ARBA" id="ARBA00005493"/>
    </source>
</evidence>
<dbReference type="Proteomes" id="UP000199331">
    <property type="component" value="Unassembled WGS sequence"/>
</dbReference>
<feature type="binding site" evidence="15">
    <location>
        <position position="234"/>
    </location>
    <ligand>
        <name>S-adenosyl-L-methionine</name>
        <dbReference type="ChEBI" id="CHEBI:59789"/>
        <label>2</label>
    </ligand>
</feature>
<evidence type="ECO:0000256" key="10">
    <source>
        <dbReference type="ARBA" id="ARBA00023004"/>
    </source>
</evidence>
<evidence type="ECO:0000256" key="13">
    <source>
        <dbReference type="ARBA" id="ARBA00048321"/>
    </source>
</evidence>
<evidence type="ECO:0000256" key="5">
    <source>
        <dbReference type="ARBA" id="ARBA00022485"/>
    </source>
</evidence>
<keyword evidence="8 14" id="KW-0479">Metal-binding</keyword>
<dbReference type="OrthoDB" id="9808022at2"/>
<comment type="subunit">
    <text evidence="4">Monomer.</text>
</comment>
<dbReference type="SMART" id="SM00729">
    <property type="entry name" value="Elp3"/>
    <property type="match status" value="1"/>
</dbReference>
<dbReference type="SUPFAM" id="SSF102114">
    <property type="entry name" value="Radical SAM enzymes"/>
    <property type="match status" value="1"/>
</dbReference>
<comment type="subcellular location">
    <subcellularLocation>
        <location evidence="1 14">Cytoplasm</location>
    </subcellularLocation>
</comment>
<feature type="binding site" evidence="15">
    <location>
        <position position="136"/>
    </location>
    <ligand>
        <name>S-adenosyl-L-methionine</name>
        <dbReference type="ChEBI" id="CHEBI:59789"/>
        <label>1</label>
    </ligand>
</feature>
<sequence>MWTYYPDLLATHVPRYTSYPTAADFGELPANAYREALESVHGDVSLYLHIPFCEQICFYCGCNTGRANRQHRLASYLDALHTEIATVAALLPNDARVRRISFGGGSPNAIAPADMLGILDALSRHFHLEAPILSTELDPRTMSQDWADAIGQAGFDMASLGVQTFAAHCQKAIGRVQDEDLILRSVDWLREAGVGSINFDLMYGLPGQSEDDLLDSLQRTRALGADRIALFGYAHVPHIVPRQRAIPASQLPDQEARFAMADLGYRYLCTHGYTPVGFDHFAKPGADPMASAALAGTLRRNFQGFTDDQAANLIGLGASAISSFPGLLAQNEKNSGRYRMRASQGLLSAERGIRRSAHDRYRGSVIEALLCHGRARIGARLMAQVRCEIAPFLERGLASFDEEWLTILPEGLPYARTIAALFDTYRAVSMRQFSSAV</sequence>
<feature type="binding site" evidence="16">
    <location>
        <position position="53"/>
    </location>
    <ligand>
        <name>[4Fe-4S] cluster</name>
        <dbReference type="ChEBI" id="CHEBI:49883"/>
        <note>4Fe-4S-S-AdoMet</note>
    </ligand>
</feature>
<dbReference type="EC" id="1.3.98.3" evidence="14"/>
<gene>
    <name evidence="18" type="ORF">SAMN04488060_1842</name>
</gene>
<keyword evidence="19" id="KW-1185">Reference proteome</keyword>
<comment type="catalytic activity">
    <reaction evidence="13 14">
        <text>coproporphyrinogen III + 2 S-adenosyl-L-methionine = protoporphyrinogen IX + 2 5'-deoxyadenosine + 2 L-methionine + 2 CO2</text>
        <dbReference type="Rhea" id="RHEA:15425"/>
        <dbReference type="ChEBI" id="CHEBI:16526"/>
        <dbReference type="ChEBI" id="CHEBI:17319"/>
        <dbReference type="ChEBI" id="CHEBI:57307"/>
        <dbReference type="ChEBI" id="CHEBI:57309"/>
        <dbReference type="ChEBI" id="CHEBI:57844"/>
        <dbReference type="ChEBI" id="CHEBI:59789"/>
        <dbReference type="EC" id="1.3.98.3"/>
    </reaction>
</comment>
<keyword evidence="5 14" id="KW-0004">4Fe-4S</keyword>
<reference evidence="19" key="1">
    <citation type="submission" date="2016-10" db="EMBL/GenBank/DDBJ databases">
        <authorList>
            <person name="Varghese N."/>
            <person name="Submissions S."/>
        </authorList>
    </citation>
    <scope>NUCLEOTIDE SEQUENCE [LARGE SCALE GENOMIC DNA]</scope>
    <source>
        <strain evidence="19">CGMCC 1.7715</strain>
    </source>
</reference>
<dbReference type="GO" id="GO:0051539">
    <property type="term" value="F:4 iron, 4 sulfur cluster binding"/>
    <property type="evidence" value="ECO:0007669"/>
    <property type="project" value="UniProtKB-KW"/>
</dbReference>
<dbReference type="GO" id="GO:0051989">
    <property type="term" value="F:coproporphyrinogen dehydrogenase activity"/>
    <property type="evidence" value="ECO:0007669"/>
    <property type="project" value="UniProtKB-EC"/>
</dbReference>
<feature type="binding site" evidence="16">
    <location>
        <position position="57"/>
    </location>
    <ligand>
        <name>[4Fe-4S] cluster</name>
        <dbReference type="ChEBI" id="CHEBI:49883"/>
        <note>4Fe-4S-S-AdoMet</note>
    </ligand>
</feature>
<dbReference type="NCBIfam" id="TIGR00538">
    <property type="entry name" value="hemN"/>
    <property type="match status" value="1"/>
</dbReference>
<evidence type="ECO:0000256" key="16">
    <source>
        <dbReference type="PIRSR" id="PIRSR000167-2"/>
    </source>
</evidence>
<dbReference type="RefSeq" id="WP_090480473.1">
    <property type="nucleotide sequence ID" value="NZ_FOWZ01000003.1"/>
</dbReference>
<evidence type="ECO:0000256" key="2">
    <source>
        <dbReference type="ARBA" id="ARBA00004785"/>
    </source>
</evidence>
<dbReference type="GO" id="GO:0005737">
    <property type="term" value="C:cytoplasm"/>
    <property type="evidence" value="ECO:0007669"/>
    <property type="project" value="UniProtKB-SubCell"/>
</dbReference>
<evidence type="ECO:0000256" key="12">
    <source>
        <dbReference type="ARBA" id="ARBA00023244"/>
    </source>
</evidence>
<dbReference type="GO" id="GO:0046872">
    <property type="term" value="F:metal ion binding"/>
    <property type="evidence" value="ECO:0007669"/>
    <property type="project" value="UniProtKB-KW"/>
</dbReference>
<comment type="cofactor">
    <cofactor evidence="14 16">
        <name>[4Fe-4S] cluster</name>
        <dbReference type="ChEBI" id="CHEBI:49883"/>
    </cofactor>
    <text evidence="14 16">Binds 1 [4Fe-4S] cluster. The cluster is coordinated with 3 cysteines and an exchangeable S-adenosyl-L-methionine.</text>
</comment>
<keyword evidence="10 14" id="KW-0408">Iron</keyword>
<feature type="binding site" evidence="15">
    <location>
        <position position="321"/>
    </location>
    <ligand>
        <name>S-adenosyl-L-methionine</name>
        <dbReference type="ChEBI" id="CHEBI:59789"/>
        <label>1</label>
    </ligand>
</feature>
<evidence type="ECO:0000313" key="18">
    <source>
        <dbReference type="EMBL" id="SFP20948.1"/>
    </source>
</evidence>
<feature type="binding site" evidence="15">
    <location>
        <position position="200"/>
    </location>
    <ligand>
        <name>S-adenosyl-L-methionine</name>
        <dbReference type="ChEBI" id="CHEBI:59789"/>
        <label>2</label>
    </ligand>
</feature>
<dbReference type="GO" id="GO:0004109">
    <property type="term" value="F:coproporphyrinogen oxidase activity"/>
    <property type="evidence" value="ECO:0007669"/>
    <property type="project" value="InterPro"/>
</dbReference>
<dbReference type="PANTHER" id="PTHR13932:SF6">
    <property type="entry name" value="OXYGEN-INDEPENDENT COPROPORPHYRINOGEN III OXIDASE"/>
    <property type="match status" value="1"/>
</dbReference>
<name>A0A1I5NGK9_9SPHN</name>